<dbReference type="RefSeq" id="WP_196610193.1">
    <property type="nucleotide sequence ID" value="NZ_VRYY01000508.1"/>
</dbReference>
<keyword evidence="2" id="KW-1185">Reference proteome</keyword>
<proteinExistence type="predicted"/>
<protein>
    <recommendedName>
        <fullName evidence="3">DUF1062 domain-containing protein</fullName>
    </recommendedName>
</protein>
<accession>A0ABS0J6Y4</accession>
<sequence length="132" mass="14686">MIRCHACGADASTGWVLGFVPSPDNLKMGLCREHDTPDNRKLVKTAWRALMEREIRAMNELSGHKAGAVLRWRLDIAFIDGGTVTQDCLECIATPQSTLQVLLPDGTLRFYPLPQIRRYDLRPVPAPASDKA</sequence>
<evidence type="ECO:0008006" key="3">
    <source>
        <dbReference type="Google" id="ProtNLM"/>
    </source>
</evidence>
<comment type="caution">
    <text evidence="1">The sequence shown here is derived from an EMBL/GenBank/DDBJ whole genome shotgun (WGS) entry which is preliminary data.</text>
</comment>
<evidence type="ECO:0000313" key="2">
    <source>
        <dbReference type="Proteomes" id="UP001194469"/>
    </source>
</evidence>
<gene>
    <name evidence="1" type="ORF">FVW20_14675</name>
</gene>
<name>A0ABS0J6Y4_9BACT</name>
<reference evidence="1 2" key="1">
    <citation type="submission" date="2019-08" db="EMBL/GenBank/DDBJ databases">
        <authorList>
            <person name="Luo N."/>
        </authorList>
    </citation>
    <scope>NUCLEOTIDE SEQUENCE [LARGE SCALE GENOMIC DNA]</scope>
    <source>
        <strain evidence="1 2">NCIMB 9442</strain>
    </source>
</reference>
<dbReference type="Proteomes" id="UP001194469">
    <property type="component" value="Unassembled WGS sequence"/>
</dbReference>
<dbReference type="EMBL" id="VRYY01000508">
    <property type="protein sequence ID" value="MBG3878220.1"/>
    <property type="molecule type" value="Genomic_DNA"/>
</dbReference>
<organism evidence="1 2">
    <name type="scientific">Nitratidesulfovibrio oxamicus</name>
    <dbReference type="NCBI Taxonomy" id="32016"/>
    <lineage>
        <taxon>Bacteria</taxon>
        <taxon>Pseudomonadati</taxon>
        <taxon>Thermodesulfobacteriota</taxon>
        <taxon>Desulfovibrionia</taxon>
        <taxon>Desulfovibrionales</taxon>
        <taxon>Desulfovibrionaceae</taxon>
        <taxon>Nitratidesulfovibrio</taxon>
    </lineage>
</organism>
<evidence type="ECO:0000313" key="1">
    <source>
        <dbReference type="EMBL" id="MBG3878220.1"/>
    </source>
</evidence>